<proteinExistence type="predicted"/>
<reference evidence="3" key="1">
    <citation type="journal article" date="2019" name="Int. J. Syst. Evol. Microbiol.">
        <title>The Global Catalogue of Microorganisms (GCM) 10K type strain sequencing project: providing services to taxonomists for standard genome sequencing and annotation.</title>
        <authorList>
            <consortium name="The Broad Institute Genomics Platform"/>
            <consortium name="The Broad Institute Genome Sequencing Center for Infectious Disease"/>
            <person name="Wu L."/>
            <person name="Ma J."/>
        </authorList>
    </citation>
    <scope>NUCLEOTIDE SEQUENCE [LARGE SCALE GENOMIC DNA]</scope>
    <source>
        <strain evidence="3">NBRC 112416</strain>
    </source>
</reference>
<protein>
    <submittedName>
        <fullName evidence="2">Aminotransferase</fullName>
    </submittedName>
</protein>
<gene>
    <name evidence="2" type="ORF">GCM10010862_38700</name>
</gene>
<evidence type="ECO:0000313" key="2">
    <source>
        <dbReference type="EMBL" id="GLQ56611.1"/>
    </source>
</evidence>
<evidence type="ECO:0000313" key="3">
    <source>
        <dbReference type="Proteomes" id="UP001156691"/>
    </source>
</evidence>
<dbReference type="RefSeq" id="WP_284342003.1">
    <property type="nucleotide sequence ID" value="NZ_BSNS01000020.1"/>
</dbReference>
<dbReference type="Pfam" id="PF10006">
    <property type="entry name" value="DUF2249"/>
    <property type="match status" value="1"/>
</dbReference>
<dbReference type="Proteomes" id="UP001156691">
    <property type="component" value="Unassembled WGS sequence"/>
</dbReference>
<comment type="caution">
    <text evidence="2">The sequence shown here is derived from an EMBL/GenBank/DDBJ whole genome shotgun (WGS) entry which is preliminary data.</text>
</comment>
<accession>A0ABQ5WAE3</accession>
<dbReference type="EMBL" id="BSNS01000020">
    <property type="protein sequence ID" value="GLQ56611.1"/>
    <property type="molecule type" value="Genomic_DNA"/>
</dbReference>
<dbReference type="InterPro" id="IPR018720">
    <property type="entry name" value="DUF2249"/>
</dbReference>
<sequence>MSGQLQKLDVRIVPRAERHPRIFVLAKSLAPGDAFVIVNDHDPVPLRYQLQVEYPGRFSWTYLEQGPEVWRVELCRQLPA</sequence>
<keyword evidence="3" id="KW-1185">Reference proteome</keyword>
<dbReference type="GO" id="GO:0008483">
    <property type="term" value="F:transaminase activity"/>
    <property type="evidence" value="ECO:0007669"/>
    <property type="project" value="UniProtKB-KW"/>
</dbReference>
<keyword evidence="2" id="KW-0808">Transferase</keyword>
<organism evidence="2 3">
    <name type="scientific">Devosia nitrariae</name>
    <dbReference type="NCBI Taxonomy" id="2071872"/>
    <lineage>
        <taxon>Bacteria</taxon>
        <taxon>Pseudomonadati</taxon>
        <taxon>Pseudomonadota</taxon>
        <taxon>Alphaproteobacteria</taxon>
        <taxon>Hyphomicrobiales</taxon>
        <taxon>Devosiaceae</taxon>
        <taxon>Devosia</taxon>
    </lineage>
</organism>
<feature type="domain" description="DUF2249" evidence="1">
    <location>
        <begin position="8"/>
        <end position="74"/>
    </location>
</feature>
<keyword evidence="2" id="KW-0032">Aminotransferase</keyword>
<evidence type="ECO:0000259" key="1">
    <source>
        <dbReference type="Pfam" id="PF10006"/>
    </source>
</evidence>
<name>A0ABQ5WAE3_9HYPH</name>